<comment type="caution">
    <text evidence="1">The sequence shown here is derived from an EMBL/GenBank/DDBJ whole genome shotgun (WGS) entry which is preliminary data.</text>
</comment>
<dbReference type="Gene3D" id="3.40.50.2000">
    <property type="entry name" value="Glycogen Phosphorylase B"/>
    <property type="match status" value="1"/>
</dbReference>
<dbReference type="InterPro" id="IPR044845">
    <property type="entry name" value="HPAT/SRGT1-like"/>
</dbReference>
<name>K0RTQ3_THAOC</name>
<dbReference type="EMBL" id="AGNL01033339">
    <property type="protein sequence ID" value="EJK55734.1"/>
    <property type="molecule type" value="Genomic_DNA"/>
</dbReference>
<dbReference type="OrthoDB" id="194931at2759"/>
<proteinExistence type="predicted"/>
<dbReference type="PANTHER" id="PTHR31485">
    <property type="entry name" value="PEPTIDYL SERINE ALPHA-GALACTOSYLTRANSFERASE"/>
    <property type="match status" value="1"/>
</dbReference>
<evidence type="ECO:0000313" key="1">
    <source>
        <dbReference type="EMBL" id="EJK55734.1"/>
    </source>
</evidence>
<accession>K0RTQ3</accession>
<dbReference type="SUPFAM" id="SSF53756">
    <property type="entry name" value="UDP-Glycosyltransferase/glycogen phosphorylase"/>
    <property type="match status" value="1"/>
</dbReference>
<gene>
    <name evidence="1" type="ORF">THAOC_24502</name>
</gene>
<organism evidence="1 2">
    <name type="scientific">Thalassiosira oceanica</name>
    <name type="common">Marine diatom</name>
    <dbReference type="NCBI Taxonomy" id="159749"/>
    <lineage>
        <taxon>Eukaryota</taxon>
        <taxon>Sar</taxon>
        <taxon>Stramenopiles</taxon>
        <taxon>Ochrophyta</taxon>
        <taxon>Bacillariophyta</taxon>
        <taxon>Coscinodiscophyceae</taxon>
        <taxon>Thalassiosirophycidae</taxon>
        <taxon>Thalassiosirales</taxon>
        <taxon>Thalassiosiraceae</taxon>
        <taxon>Thalassiosira</taxon>
    </lineage>
</organism>
<reference evidence="1 2" key="1">
    <citation type="journal article" date="2012" name="Genome Biol.">
        <title>Genome and low-iron response of an oceanic diatom adapted to chronic iron limitation.</title>
        <authorList>
            <person name="Lommer M."/>
            <person name="Specht M."/>
            <person name="Roy A.S."/>
            <person name="Kraemer L."/>
            <person name="Andreson R."/>
            <person name="Gutowska M.A."/>
            <person name="Wolf J."/>
            <person name="Bergner S.V."/>
            <person name="Schilhabel M.B."/>
            <person name="Klostermeier U.C."/>
            <person name="Beiko R.G."/>
            <person name="Rosenstiel P."/>
            <person name="Hippler M."/>
            <person name="Laroche J."/>
        </authorList>
    </citation>
    <scope>NUCLEOTIDE SEQUENCE [LARGE SCALE GENOMIC DNA]</scope>
    <source>
        <strain evidence="1 2">CCMP1005</strain>
    </source>
</reference>
<dbReference type="PANTHER" id="PTHR31485:SF7">
    <property type="entry name" value="PEPTIDYL SERINE ALPHA-GALACTOSYLTRANSFERASE"/>
    <property type="match status" value="1"/>
</dbReference>
<dbReference type="GO" id="GO:0016757">
    <property type="term" value="F:glycosyltransferase activity"/>
    <property type="evidence" value="ECO:0007669"/>
    <property type="project" value="InterPro"/>
</dbReference>
<protein>
    <submittedName>
        <fullName evidence="1">Uncharacterized protein</fullName>
    </submittedName>
</protein>
<dbReference type="Proteomes" id="UP000266841">
    <property type="component" value="Unassembled WGS sequence"/>
</dbReference>
<keyword evidence="2" id="KW-1185">Reference proteome</keyword>
<evidence type="ECO:0000313" key="2">
    <source>
        <dbReference type="Proteomes" id="UP000266841"/>
    </source>
</evidence>
<sequence>MPSAQGYESNAEALNHFVHLALETDPTFLPIMPTLNGQPILFVDRDSNDNLEEQDRDDPPTLKKFDACAHDIPNRVRETHRILFGASPCPMKTFPFVPGFQFGVRSDSIRARPKSIWEGIEKLTYGGCSDIGYAVERLSINLFNSSELVSSPDTWDVPLYCKDDEKPYFNEPFDASVAHEFWSKYWRCSSEVHGGVSEMKRLGSPVYTSSVSCGGHVAKSCGECPSGNGESWCNGDCEWDASTDTCANSPSRLHKAYTSLIKNRLFQPVVNEHGEYVNIILVRSPFETKEQEDMYERFKDEILFLGIMSMEAYPLRSPNPHAQKFVPEDYISRFPGERLYCIIVHLTPSSNDGQLTSFLSTSWLNMYRNPDAIFSPDLPVIQMSHSDFSVLDIDYEDEVAQGKHDKFYDFIYFMTNTEDEVQSDCTGWGSFAKNWPLAKQAMDIMCREMDYTGIVMGIVDSHGESCDLPPSCSEKVLKVQYANYFESLDYMRQSKFLLLPQVYDASPRVAVEAMSLNLPLLMNSEIVGGWKYINEQTGEFFRDDMSDFRDSLAKLMSNLDTYSPRSYVNTNYGSKKAGAKLRSFVEEYFAGRVTLPKRSGLLIPSEPAVPDVANSEDAKPEAKTFRLFSVFSTECSPFQDWQAQTLIHNHRVQQIQGYLVRLLACDDPHYVLPEHSYDKYRVVRTPNFGARGDDVYSPRNKPFSIAYWLDGFSDDDELPDDDDVVAIIDPDMIFLSSDMNIESIDSGRGVASGYNLGSTWVGEWAWKFCDGKCDRISDDSDDVSFGAPYVLKANDMLRLANLWRTLVDEMRVIDQSWQLEMYAAIIAALRLDIAFTVEKSMIANAEDDAEPWDIAMWGASSAPEVGKLDLTATIQVAHYCQSYSISSFRWYKHDYHGLDIRKCDPLNNSFSTPSSNDLRLMAENRGEDLQSKAARNVWLLDSTMAVARDAIENYYAEFCTTSTEIVVNNEASPPPSMFDFRSSLATLGRKIMAFVDANLGLIPSEPMSIGRATSGEGAYDASQDSTETISIRSFVIGSHETKFKDFLQANLGSEGEFNWVHEENGWDQRVVDEWVGLAGGPTFDVSTYKPFEKDQFGPHAAGCYMSHYKLIQHLDEVGEHSHLASAASSAYIVFEDDARCIRGWQNEVLKTMTALPDDWDILFFGGRPISYFHKFNGTKPGTSTPSSLRHDICSGMFGKARGPLAPDGSRNISNHDPYWRASYLVHTHAYAVNPRRIEHVLKVLEGKQGHEPIDARFAKAMDSGMLAAYMTPENICEQSSLMSDYTPNWDGLNPQPWLGHFGFPPEAVKQHPGIHEAHMWGRILLDGEDSPACVGVY</sequence>